<evidence type="ECO:0000313" key="3">
    <source>
        <dbReference type="EMBL" id="CAG5080866.1"/>
    </source>
</evidence>
<gene>
    <name evidence="3" type="primary">yceI_2</name>
    <name evidence="3" type="ORF">CRYO30217_01465</name>
</gene>
<evidence type="ECO:0000313" key="4">
    <source>
        <dbReference type="Proteomes" id="UP000683507"/>
    </source>
</evidence>
<evidence type="ECO:0000259" key="2">
    <source>
        <dbReference type="SMART" id="SM00867"/>
    </source>
</evidence>
<dbReference type="Pfam" id="PF04264">
    <property type="entry name" value="YceI"/>
    <property type="match status" value="1"/>
</dbReference>
<dbReference type="Proteomes" id="UP000683507">
    <property type="component" value="Chromosome"/>
</dbReference>
<dbReference type="AlphaFoldDB" id="A0A916JLV1"/>
<keyword evidence="1" id="KW-0732">Signal</keyword>
<dbReference type="KEGG" id="ptan:CRYO30217_01465"/>
<feature type="domain" description="Lipid/polyisoprenoid-binding YceI-like" evidence="2">
    <location>
        <begin position="22"/>
        <end position="171"/>
    </location>
</feature>
<feature type="signal peptide" evidence="1">
    <location>
        <begin position="1"/>
        <end position="20"/>
    </location>
</feature>
<reference evidence="3" key="1">
    <citation type="submission" date="2021-04" db="EMBL/GenBank/DDBJ databases">
        <authorList>
            <person name="Rodrigo-Torres L."/>
            <person name="Arahal R. D."/>
            <person name="Lucena T."/>
        </authorList>
    </citation>
    <scope>NUCLEOTIDE SEQUENCE</scope>
    <source>
        <strain evidence="3">AS29M-1</strain>
    </source>
</reference>
<dbReference type="Gene3D" id="2.40.128.110">
    <property type="entry name" value="Lipid/polyisoprenoid-binding, YceI-like"/>
    <property type="match status" value="1"/>
</dbReference>
<protein>
    <submittedName>
        <fullName evidence="3">Protein YceI</fullName>
    </submittedName>
</protein>
<keyword evidence="4" id="KW-1185">Reference proteome</keyword>
<sequence>MRKLIFTLTFGLVLGVGAFAQSLKVDTENAKVEFKVVSEDVKGTLTGMEASIKFDANNLANSKIEGSIPVSTISTGNKTRDGHLQAEEYFYAEKYPSMEFESNQIEKTDNGFVMSGKMAIRGVTKEVRINFTYKEDKFEGKTIIYTNDFDFAVQKKREDSKVLVKFTVPVE</sequence>
<dbReference type="PANTHER" id="PTHR34406">
    <property type="entry name" value="PROTEIN YCEI"/>
    <property type="match status" value="1"/>
</dbReference>
<dbReference type="PANTHER" id="PTHR34406:SF1">
    <property type="entry name" value="PROTEIN YCEI"/>
    <property type="match status" value="1"/>
</dbReference>
<organism evidence="3 4">
    <name type="scientific">Parvicella tangerina</name>
    <dbReference type="NCBI Taxonomy" id="2829795"/>
    <lineage>
        <taxon>Bacteria</taxon>
        <taxon>Pseudomonadati</taxon>
        <taxon>Bacteroidota</taxon>
        <taxon>Flavobacteriia</taxon>
        <taxon>Flavobacteriales</taxon>
        <taxon>Parvicellaceae</taxon>
        <taxon>Parvicella</taxon>
    </lineage>
</organism>
<proteinExistence type="predicted"/>
<name>A0A916JLV1_9FLAO</name>
<dbReference type="RefSeq" id="WP_258541665.1">
    <property type="nucleotide sequence ID" value="NZ_OU015584.1"/>
</dbReference>
<evidence type="ECO:0000256" key="1">
    <source>
        <dbReference type="SAM" id="SignalP"/>
    </source>
</evidence>
<dbReference type="InterPro" id="IPR036761">
    <property type="entry name" value="TTHA0802/YceI-like_sf"/>
</dbReference>
<accession>A0A916JLV1</accession>
<dbReference type="SMART" id="SM00867">
    <property type="entry name" value="YceI"/>
    <property type="match status" value="1"/>
</dbReference>
<dbReference type="SUPFAM" id="SSF101874">
    <property type="entry name" value="YceI-like"/>
    <property type="match status" value="1"/>
</dbReference>
<dbReference type="InterPro" id="IPR007372">
    <property type="entry name" value="Lipid/polyisoprenoid-bd_YceI"/>
</dbReference>
<feature type="chain" id="PRO_5036733670" evidence="1">
    <location>
        <begin position="21"/>
        <end position="171"/>
    </location>
</feature>
<dbReference type="EMBL" id="OU015584">
    <property type="protein sequence ID" value="CAG5080866.1"/>
    <property type="molecule type" value="Genomic_DNA"/>
</dbReference>